<protein>
    <submittedName>
        <fullName evidence="5">ABC transporter substrate-binding protein</fullName>
    </submittedName>
</protein>
<dbReference type="Gene3D" id="3.40.50.2300">
    <property type="match status" value="2"/>
</dbReference>
<comment type="caution">
    <text evidence="5">The sequence shown here is derived from an EMBL/GenBank/DDBJ whole genome shotgun (WGS) entry which is preliminary data.</text>
</comment>
<evidence type="ECO:0000259" key="4">
    <source>
        <dbReference type="Pfam" id="PF13407"/>
    </source>
</evidence>
<keyword evidence="3" id="KW-0732">Signal</keyword>
<dbReference type="InterPro" id="IPR025997">
    <property type="entry name" value="SBP_2_dom"/>
</dbReference>
<dbReference type="OrthoDB" id="569491at2"/>
<evidence type="ECO:0000313" key="5">
    <source>
        <dbReference type="EMBL" id="KGM31920.1"/>
    </source>
</evidence>
<evidence type="ECO:0000256" key="1">
    <source>
        <dbReference type="ARBA" id="ARBA00004418"/>
    </source>
</evidence>
<evidence type="ECO:0000313" key="6">
    <source>
        <dbReference type="Proteomes" id="UP000029995"/>
    </source>
</evidence>
<gene>
    <name evidence="5" type="ORF">P409_24395</name>
</gene>
<feature type="chain" id="PRO_5001968287" evidence="3">
    <location>
        <begin position="25"/>
        <end position="316"/>
    </location>
</feature>
<dbReference type="InterPro" id="IPR028082">
    <property type="entry name" value="Peripla_BP_I"/>
</dbReference>
<proteinExistence type="inferred from homology"/>
<feature type="domain" description="Periplasmic binding protein" evidence="4">
    <location>
        <begin position="29"/>
        <end position="282"/>
    </location>
</feature>
<evidence type="ECO:0000256" key="2">
    <source>
        <dbReference type="ARBA" id="ARBA00007639"/>
    </source>
</evidence>
<dbReference type="AlphaFoldDB" id="A0A0A0D1Q7"/>
<dbReference type="Pfam" id="PF13407">
    <property type="entry name" value="Peripla_BP_4"/>
    <property type="match status" value="1"/>
</dbReference>
<dbReference type="RefSeq" id="WP_034844741.1">
    <property type="nucleotide sequence ID" value="NZ_JANX01000410.1"/>
</dbReference>
<name>A0A0A0D1Q7_9PROT</name>
<dbReference type="InterPro" id="IPR050555">
    <property type="entry name" value="Bact_Solute-Bind_Prot2"/>
</dbReference>
<organism evidence="5 6">
    <name type="scientific">Inquilinus limosus MP06</name>
    <dbReference type="NCBI Taxonomy" id="1398085"/>
    <lineage>
        <taxon>Bacteria</taxon>
        <taxon>Pseudomonadati</taxon>
        <taxon>Pseudomonadota</taxon>
        <taxon>Alphaproteobacteria</taxon>
        <taxon>Rhodospirillales</taxon>
        <taxon>Rhodospirillaceae</taxon>
        <taxon>Inquilinus</taxon>
    </lineage>
</organism>
<comment type="subcellular location">
    <subcellularLocation>
        <location evidence="1">Periplasm</location>
    </subcellularLocation>
</comment>
<feature type="signal peptide" evidence="3">
    <location>
        <begin position="1"/>
        <end position="24"/>
    </location>
</feature>
<dbReference type="GO" id="GO:0030246">
    <property type="term" value="F:carbohydrate binding"/>
    <property type="evidence" value="ECO:0007669"/>
    <property type="project" value="TreeGrafter"/>
</dbReference>
<comment type="similarity">
    <text evidence="2">Belongs to the bacterial solute-binding protein 2 family.</text>
</comment>
<sequence length="316" mass="33818">MKRLILAGLAAAVASVLAIGPATAADKTIAFVVNGSSDFWTIAHKGTDKAVSELKGYSVEFKIPGQSSAAEQRQIVEDMLARGVAGIGISPVDPDNATALLNKAAGQVPLFTFDSDAPKSDRLLYIGTDNVAAGVQAGELIKKALPDGGKIMLFVGTLGNANARERVDGIKKAIAGTKIEIVDIRTDDIDFAKAKRNVEDTLTKYDDLAMLVGLYSYNTPIIYDAMKAAGKLGKIKVVGFDEDPVTLRGVQEGVIEGTVVQQPYEFGYQTVKLLAQYIEGDKSFIPADHLKIIPTRLIDSSNVADFQKTMKELLKK</sequence>
<dbReference type="EMBL" id="JANX01000410">
    <property type="protein sequence ID" value="KGM31920.1"/>
    <property type="molecule type" value="Genomic_DNA"/>
</dbReference>
<evidence type="ECO:0000256" key="3">
    <source>
        <dbReference type="SAM" id="SignalP"/>
    </source>
</evidence>
<reference evidence="5 6" key="1">
    <citation type="submission" date="2014-01" db="EMBL/GenBank/DDBJ databases">
        <title>Genome sequence determination for a cystic fibrosis isolate, Inquilinus limosus.</title>
        <authorList>
            <person name="Pino M."/>
            <person name="Di Conza J."/>
            <person name="Gutkind G."/>
        </authorList>
    </citation>
    <scope>NUCLEOTIDE SEQUENCE [LARGE SCALE GENOMIC DNA]</scope>
    <source>
        <strain evidence="5 6">MP06</strain>
    </source>
</reference>
<accession>A0A0A0D1Q7</accession>
<dbReference type="SUPFAM" id="SSF53822">
    <property type="entry name" value="Periplasmic binding protein-like I"/>
    <property type="match status" value="1"/>
</dbReference>
<dbReference type="PANTHER" id="PTHR30036:SF7">
    <property type="entry name" value="ABC TRANSPORTER PERIPLASMIC-BINDING PROTEIN YPHF"/>
    <property type="match status" value="1"/>
</dbReference>
<dbReference type="CDD" id="cd06314">
    <property type="entry name" value="PBP1_tmGBP"/>
    <property type="match status" value="1"/>
</dbReference>
<dbReference type="PANTHER" id="PTHR30036">
    <property type="entry name" value="D-XYLOSE-BINDING PERIPLASMIC PROTEIN"/>
    <property type="match status" value="1"/>
</dbReference>
<dbReference type="Proteomes" id="UP000029995">
    <property type="component" value="Unassembled WGS sequence"/>
</dbReference>
<dbReference type="GO" id="GO:0030288">
    <property type="term" value="C:outer membrane-bounded periplasmic space"/>
    <property type="evidence" value="ECO:0007669"/>
    <property type="project" value="TreeGrafter"/>
</dbReference>